<dbReference type="Proteomes" id="UP001055172">
    <property type="component" value="Unassembled WGS sequence"/>
</dbReference>
<reference evidence="1 2" key="1">
    <citation type="submission" date="2021-07" db="EMBL/GenBank/DDBJ databases">
        <title>Genome data of Colletotrichum spaethianum.</title>
        <authorList>
            <person name="Utami Y.D."/>
            <person name="Hiruma K."/>
        </authorList>
    </citation>
    <scope>NUCLEOTIDE SEQUENCE [LARGE SCALE GENOMIC DNA]</scope>
    <source>
        <strain evidence="1 2">MAFF 242679</strain>
    </source>
</reference>
<dbReference type="EMBL" id="BPPX01000034">
    <property type="protein sequence ID" value="GJC88625.1"/>
    <property type="molecule type" value="Genomic_DNA"/>
</dbReference>
<evidence type="ECO:0000313" key="2">
    <source>
        <dbReference type="Proteomes" id="UP001055172"/>
    </source>
</evidence>
<gene>
    <name evidence="1" type="ORF">ColLi_11462</name>
</gene>
<name>A0AA37GWI7_9PEZI</name>
<evidence type="ECO:0000313" key="1">
    <source>
        <dbReference type="EMBL" id="GJC88625.1"/>
    </source>
</evidence>
<dbReference type="AlphaFoldDB" id="A0AA37GWI7"/>
<comment type="caution">
    <text evidence="1">The sequence shown here is derived from an EMBL/GenBank/DDBJ whole genome shotgun (WGS) entry which is preliminary data.</text>
</comment>
<sequence>MLLQLEHCSSVVSVVAIRLHPFVDVDKVVAANHHLAINARPLGLGRDVLIGSAALELGQHGGYGADTAAAVPVQAVKLQLQRRKVKTRLGAQHARHSNNGCEARVHAASLARARKPEDAAAAVTRLSDQLLEAGKAALRQVVEERPGEIQSGDDILALWERERWGGGVAVIVESPQVNLIARELEPRVKLVDGRVMPADGPDLTGMEQRDSLRQRRLQRRGRSDDVVVEIAVVYDRFHAAKACRTQFHVPASAVYEGFRETRVVGTQPPAWQDAHDKVDPFGFCGQIHALTVGGLEDGQDGGRGSARTRADLQHPHAGFPVSHEVEERRVLRVLHEVVELVEDVVLEEDCQLVRGAAEDGLAAAGNAVDGRRRRVRLRLQEP</sequence>
<keyword evidence="2" id="KW-1185">Reference proteome</keyword>
<protein>
    <submittedName>
        <fullName evidence="1">Uncharacterized protein</fullName>
    </submittedName>
</protein>
<proteinExistence type="predicted"/>
<accession>A0AA37GWI7</accession>
<organism evidence="1 2">
    <name type="scientific">Colletotrichum liriopes</name>
    <dbReference type="NCBI Taxonomy" id="708192"/>
    <lineage>
        <taxon>Eukaryota</taxon>
        <taxon>Fungi</taxon>
        <taxon>Dikarya</taxon>
        <taxon>Ascomycota</taxon>
        <taxon>Pezizomycotina</taxon>
        <taxon>Sordariomycetes</taxon>
        <taxon>Hypocreomycetidae</taxon>
        <taxon>Glomerellales</taxon>
        <taxon>Glomerellaceae</taxon>
        <taxon>Colletotrichum</taxon>
        <taxon>Colletotrichum spaethianum species complex</taxon>
    </lineage>
</organism>